<proteinExistence type="predicted"/>
<gene>
    <name evidence="3" type="ORF">NJ75_00582</name>
</gene>
<evidence type="ECO:0000313" key="4">
    <source>
        <dbReference type="Proteomes" id="UP000031338"/>
    </source>
</evidence>
<accession>A0A0B9AEP9</accession>
<dbReference type="PANTHER" id="PTHR34406">
    <property type="entry name" value="PROTEIN YCEI"/>
    <property type="match status" value="1"/>
</dbReference>
<dbReference type="Pfam" id="PF04264">
    <property type="entry name" value="YceI"/>
    <property type="match status" value="1"/>
</dbReference>
<keyword evidence="1" id="KW-0732">Signal</keyword>
<evidence type="ECO:0000256" key="1">
    <source>
        <dbReference type="SAM" id="SignalP"/>
    </source>
</evidence>
<feature type="chain" id="PRO_5002127751" evidence="1">
    <location>
        <begin position="29"/>
        <end position="219"/>
    </location>
</feature>
<organism evidence="3 4">
    <name type="scientific">Novosphingobium subterraneum</name>
    <dbReference type="NCBI Taxonomy" id="48936"/>
    <lineage>
        <taxon>Bacteria</taxon>
        <taxon>Pseudomonadati</taxon>
        <taxon>Pseudomonadota</taxon>
        <taxon>Alphaproteobacteria</taxon>
        <taxon>Sphingomonadales</taxon>
        <taxon>Sphingomonadaceae</taxon>
        <taxon>Novosphingobium</taxon>
    </lineage>
</organism>
<dbReference type="Proteomes" id="UP000031338">
    <property type="component" value="Unassembled WGS sequence"/>
</dbReference>
<dbReference type="InterPro" id="IPR007372">
    <property type="entry name" value="Lipid/polyisoprenoid-bd_YceI"/>
</dbReference>
<dbReference type="SUPFAM" id="SSF101874">
    <property type="entry name" value="YceI-like"/>
    <property type="match status" value="1"/>
</dbReference>
<sequence>MPKLSRMPRPLLLALPLALAAAAAPMVAQMPEAPGKADKARVVAGSYTADTGHSLVGWRVNHFGFNDYFGLFGDVSGTLDIDPANPAAAKVSVKIPVSKVMTASSGLTAHLLKPAADGKPADFFGAAPADATFVSTSVAPGADGMSAKITGDLTLNGVTKPVTIDATFAGAGTNPFNKAATLGFHGKATLKRSDFNVKYGVPFVSDEVKLDITVAFEKK</sequence>
<feature type="signal peptide" evidence="1">
    <location>
        <begin position="1"/>
        <end position="28"/>
    </location>
</feature>
<protein>
    <submittedName>
        <fullName evidence="3">YceI</fullName>
    </submittedName>
</protein>
<dbReference type="STRING" id="48936.NJ75_00582"/>
<evidence type="ECO:0000259" key="2">
    <source>
        <dbReference type="SMART" id="SM00867"/>
    </source>
</evidence>
<dbReference type="PATRIC" id="fig|48936.3.peg.590"/>
<keyword evidence="4" id="KW-1185">Reference proteome</keyword>
<dbReference type="Gene3D" id="2.40.128.110">
    <property type="entry name" value="Lipid/polyisoprenoid-binding, YceI-like"/>
    <property type="match status" value="1"/>
</dbReference>
<name>A0A0B9AEP9_9SPHN</name>
<dbReference type="AlphaFoldDB" id="A0A0B9AEP9"/>
<reference evidence="3 4" key="1">
    <citation type="submission" date="2014-10" db="EMBL/GenBank/DDBJ databases">
        <title>Draft genome sequence of Novosphingobium subterraneum DSM 12447.</title>
        <authorList>
            <person name="Gan H.M."/>
            <person name="Gan H.Y."/>
            <person name="Savka M.A."/>
        </authorList>
    </citation>
    <scope>NUCLEOTIDE SEQUENCE [LARGE SCALE GENOMIC DNA]</scope>
    <source>
        <strain evidence="3 4">DSM 12447</strain>
    </source>
</reference>
<feature type="domain" description="Lipid/polyisoprenoid-binding YceI-like" evidence="2">
    <location>
        <begin position="46"/>
        <end position="217"/>
    </location>
</feature>
<dbReference type="PANTHER" id="PTHR34406:SF1">
    <property type="entry name" value="PROTEIN YCEI"/>
    <property type="match status" value="1"/>
</dbReference>
<comment type="caution">
    <text evidence="3">The sequence shown here is derived from an EMBL/GenBank/DDBJ whole genome shotgun (WGS) entry which is preliminary data.</text>
</comment>
<dbReference type="EMBL" id="JRVC01000002">
    <property type="protein sequence ID" value="KHS49147.1"/>
    <property type="molecule type" value="Genomic_DNA"/>
</dbReference>
<dbReference type="RefSeq" id="WP_039331496.1">
    <property type="nucleotide sequence ID" value="NZ_JRVC01000002.1"/>
</dbReference>
<dbReference type="InterPro" id="IPR036761">
    <property type="entry name" value="TTHA0802/YceI-like_sf"/>
</dbReference>
<dbReference type="SMART" id="SM00867">
    <property type="entry name" value="YceI"/>
    <property type="match status" value="1"/>
</dbReference>
<evidence type="ECO:0000313" key="3">
    <source>
        <dbReference type="EMBL" id="KHS49147.1"/>
    </source>
</evidence>